<dbReference type="InterPro" id="IPR011098">
    <property type="entry name" value="G5_dom"/>
</dbReference>
<sequence length="473" mass="53392">MELIRMNKKKIITTISILCLIAAIFIIFTSALLSKDTIYSNIYINDVDVSGLTVKDAEEKLTSIYKNKLETMKLNLVHENYKLLIKAENIDYTYKYKESIKEAHKIGRNISVIESIKEIFSLRTEPIVVPLKSTYNEMRLNELIERISSEINREPVNASIQKNSNGFAIVEEISGVIVNKGKTKENILIGFEGLDGLDVEISIDNVMPNITKEQLRAIDHLVSEYKTSFNPQIVGRVRNIEVAANRVNGTLLMPMEVFSFNNITGSRSKAGGYHEAPIISNGKFVPGVGGGVCQVSTTLYNAVIRSDLAIVERRNHSLPVVYVPLGHDATVTDNYIDFKFQNNKTYPIYIESKVQGDSLFVGIYGQKKGSTNTSIDLHSQITEVISPRIEVKKDPNMNIGEKKVIQEAKNGYRVDTYKVYYESGVQVRREHISRDYYNPIHGEIIEGARPVDVKNNEQDIEQVNINESEVIDY</sequence>
<proteinExistence type="predicted"/>
<dbReference type="RefSeq" id="WP_132848564.1">
    <property type="nucleotide sequence ID" value="NZ_CP058648.1"/>
</dbReference>
<dbReference type="OrthoDB" id="9797191at2"/>
<reference evidence="4 5" key="1">
    <citation type="submission" date="2019-03" db="EMBL/GenBank/DDBJ databases">
        <title>Genomic Encyclopedia of Type Strains, Phase IV (KMG-IV): sequencing the most valuable type-strain genomes for metagenomic binning, comparative biology and taxonomic classification.</title>
        <authorList>
            <person name="Goeker M."/>
        </authorList>
    </citation>
    <scope>NUCLEOTIDE SEQUENCE [LARGE SCALE GENOMIC DNA]</scope>
    <source>
        <strain evidence="4 5">DSM 100013</strain>
    </source>
</reference>
<dbReference type="PANTHER" id="PTHR35788">
    <property type="entry name" value="EXPORTED PROTEIN-RELATED"/>
    <property type="match status" value="1"/>
</dbReference>
<evidence type="ECO:0000256" key="1">
    <source>
        <dbReference type="ARBA" id="ARBA00022729"/>
    </source>
</evidence>
<protein>
    <submittedName>
        <fullName evidence="4">Vancomycin resistance protein YoaR</fullName>
    </submittedName>
</protein>
<dbReference type="PANTHER" id="PTHR35788:SF1">
    <property type="entry name" value="EXPORTED PROTEIN"/>
    <property type="match status" value="1"/>
</dbReference>
<dbReference type="InterPro" id="IPR022029">
    <property type="entry name" value="YoaR-like_PG-bd"/>
</dbReference>
<dbReference type="Pfam" id="PF04294">
    <property type="entry name" value="VanW"/>
    <property type="match status" value="1"/>
</dbReference>
<evidence type="ECO:0000313" key="4">
    <source>
        <dbReference type="EMBL" id="TCQ02164.1"/>
    </source>
</evidence>
<organism evidence="4 5">
    <name type="scientific">Serpentinicella alkaliphila</name>
    <dbReference type="NCBI Taxonomy" id="1734049"/>
    <lineage>
        <taxon>Bacteria</taxon>
        <taxon>Bacillati</taxon>
        <taxon>Bacillota</taxon>
        <taxon>Clostridia</taxon>
        <taxon>Peptostreptococcales</taxon>
        <taxon>Natronincolaceae</taxon>
        <taxon>Serpentinicella</taxon>
    </lineage>
</organism>
<accession>A0A4V2T3P1</accession>
<dbReference type="Proteomes" id="UP000295504">
    <property type="component" value="Unassembled WGS sequence"/>
</dbReference>
<feature type="transmembrane region" description="Helical" evidence="2">
    <location>
        <begin position="12"/>
        <end position="33"/>
    </location>
</feature>
<keyword evidence="5" id="KW-1185">Reference proteome</keyword>
<evidence type="ECO:0000259" key="3">
    <source>
        <dbReference type="PROSITE" id="PS51109"/>
    </source>
</evidence>
<evidence type="ECO:0000313" key="5">
    <source>
        <dbReference type="Proteomes" id="UP000295504"/>
    </source>
</evidence>
<dbReference type="SMART" id="SM01208">
    <property type="entry name" value="G5"/>
    <property type="match status" value="1"/>
</dbReference>
<keyword evidence="2" id="KW-0472">Membrane</keyword>
<evidence type="ECO:0000256" key="2">
    <source>
        <dbReference type="SAM" id="Phobius"/>
    </source>
</evidence>
<keyword evidence="2" id="KW-0812">Transmembrane</keyword>
<dbReference type="EMBL" id="SLYC01000018">
    <property type="protein sequence ID" value="TCQ02164.1"/>
    <property type="molecule type" value="Genomic_DNA"/>
</dbReference>
<dbReference type="InterPro" id="IPR007391">
    <property type="entry name" value="Vancomycin_resist_VanW"/>
</dbReference>
<dbReference type="Gene3D" id="2.20.230.10">
    <property type="entry name" value="Resuscitation-promoting factor rpfb"/>
    <property type="match status" value="1"/>
</dbReference>
<keyword evidence="1" id="KW-0732">Signal</keyword>
<dbReference type="InterPro" id="IPR052913">
    <property type="entry name" value="Glycopeptide_resist_protein"/>
</dbReference>
<feature type="domain" description="G5" evidence="3">
    <location>
        <begin position="371"/>
        <end position="450"/>
    </location>
</feature>
<dbReference type="Pfam" id="PF07501">
    <property type="entry name" value="G5"/>
    <property type="match status" value="1"/>
</dbReference>
<comment type="caution">
    <text evidence="4">The sequence shown here is derived from an EMBL/GenBank/DDBJ whole genome shotgun (WGS) entry which is preliminary data.</text>
</comment>
<gene>
    <name evidence="4" type="ORF">EDD79_101844</name>
</gene>
<dbReference type="Pfam" id="PF12229">
    <property type="entry name" value="PG_binding_4"/>
    <property type="match status" value="1"/>
</dbReference>
<dbReference type="PROSITE" id="PS51109">
    <property type="entry name" value="G5"/>
    <property type="match status" value="1"/>
</dbReference>
<name>A0A4V2T3P1_9FIRM</name>
<keyword evidence="2" id="KW-1133">Transmembrane helix</keyword>
<dbReference type="AlphaFoldDB" id="A0A4V2T3P1"/>